<proteinExistence type="predicted"/>
<reference evidence="4 5" key="1">
    <citation type="submission" date="2018-08" db="EMBL/GenBank/DDBJ databases">
        <title>Aphanomyces genome sequencing and annotation.</title>
        <authorList>
            <person name="Minardi D."/>
            <person name="Oidtmann B."/>
            <person name="Van Der Giezen M."/>
            <person name="Studholme D.J."/>
        </authorList>
    </citation>
    <scope>NUCLEOTIDE SEQUENCE [LARGE SCALE GENOMIC DNA]</scope>
    <source>
        <strain evidence="3 5">D2</strain>
        <strain evidence="2 4">Yx</strain>
    </source>
</reference>
<evidence type="ECO:0000256" key="1">
    <source>
        <dbReference type="SAM" id="Phobius"/>
    </source>
</evidence>
<evidence type="ECO:0000313" key="2">
    <source>
        <dbReference type="EMBL" id="RHY10311.1"/>
    </source>
</evidence>
<keyword evidence="1" id="KW-1133">Transmembrane helix</keyword>
<dbReference type="Proteomes" id="UP000266643">
    <property type="component" value="Unassembled WGS sequence"/>
</dbReference>
<organism evidence="2 4">
    <name type="scientific">Aphanomyces astaci</name>
    <name type="common">Crayfish plague agent</name>
    <dbReference type="NCBI Taxonomy" id="112090"/>
    <lineage>
        <taxon>Eukaryota</taxon>
        <taxon>Sar</taxon>
        <taxon>Stramenopiles</taxon>
        <taxon>Oomycota</taxon>
        <taxon>Saprolegniomycetes</taxon>
        <taxon>Saprolegniales</taxon>
        <taxon>Verrucalvaceae</taxon>
        <taxon>Aphanomyces</taxon>
    </lineage>
</organism>
<accession>A0A397AXV9</accession>
<feature type="transmembrane region" description="Helical" evidence="1">
    <location>
        <begin position="94"/>
        <end position="112"/>
    </location>
</feature>
<protein>
    <submittedName>
        <fullName evidence="2">Uncharacterized protein</fullName>
    </submittedName>
</protein>
<sequence length="129" mass="14644">MCVTVLVIRKIPKTDAVSRSSAMPAATARALFQNSKRRYGKTFLGSFNMYKVNVDEKHVLDPRIGTSWLLPHQNGETFRLWVARNLELSPLMRGLDALMVVLSFVMVAFFLYTNWNSYSIDLDPAVQST</sequence>
<gene>
    <name evidence="2" type="ORF">DYB25_006901</name>
    <name evidence="3" type="ORF">DYB30_010035</name>
</gene>
<keyword evidence="1" id="KW-0812">Transmembrane</keyword>
<evidence type="ECO:0000313" key="3">
    <source>
        <dbReference type="EMBL" id="RHY39388.1"/>
    </source>
</evidence>
<evidence type="ECO:0000313" key="4">
    <source>
        <dbReference type="Proteomes" id="UP000266239"/>
    </source>
</evidence>
<dbReference type="EMBL" id="QUTA01006618">
    <property type="protein sequence ID" value="RHY10311.1"/>
    <property type="molecule type" value="Genomic_DNA"/>
</dbReference>
<evidence type="ECO:0000313" key="5">
    <source>
        <dbReference type="Proteomes" id="UP000266643"/>
    </source>
</evidence>
<name>A0A397AXV9_APHAT</name>
<dbReference type="EMBL" id="QUTD01011738">
    <property type="protein sequence ID" value="RHY39388.1"/>
    <property type="molecule type" value="Genomic_DNA"/>
</dbReference>
<dbReference type="AlphaFoldDB" id="A0A397AXV9"/>
<dbReference type="Proteomes" id="UP000266239">
    <property type="component" value="Unassembled WGS sequence"/>
</dbReference>
<dbReference type="VEuPathDB" id="FungiDB:H257_02195"/>
<keyword evidence="1" id="KW-0472">Membrane</keyword>
<comment type="caution">
    <text evidence="2">The sequence shown here is derived from an EMBL/GenBank/DDBJ whole genome shotgun (WGS) entry which is preliminary data.</text>
</comment>